<dbReference type="KEGG" id="mgl:MGL_0194"/>
<dbReference type="AlphaFoldDB" id="A8PS50"/>
<dbReference type="EMBL" id="AAYY01000001">
    <property type="protein sequence ID" value="EDP45205.1"/>
    <property type="molecule type" value="Genomic_DNA"/>
</dbReference>
<organism evidence="2 3">
    <name type="scientific">Malassezia globosa (strain ATCC MYA-4612 / CBS 7966)</name>
    <name type="common">Dandruff-associated fungus</name>
    <dbReference type="NCBI Taxonomy" id="425265"/>
    <lineage>
        <taxon>Eukaryota</taxon>
        <taxon>Fungi</taxon>
        <taxon>Dikarya</taxon>
        <taxon>Basidiomycota</taxon>
        <taxon>Ustilaginomycotina</taxon>
        <taxon>Malasseziomycetes</taxon>
        <taxon>Malasseziales</taxon>
        <taxon>Malasseziaceae</taxon>
        <taxon>Malassezia</taxon>
    </lineage>
</organism>
<protein>
    <submittedName>
        <fullName evidence="2">Uncharacterized protein</fullName>
    </submittedName>
</protein>
<evidence type="ECO:0000313" key="3">
    <source>
        <dbReference type="Proteomes" id="UP000008837"/>
    </source>
</evidence>
<dbReference type="InParanoid" id="A8PS50"/>
<keyword evidence="3" id="KW-1185">Reference proteome</keyword>
<gene>
    <name evidence="2" type="ORF">MGL_0194</name>
</gene>
<dbReference type="Proteomes" id="UP000008837">
    <property type="component" value="Unassembled WGS sequence"/>
</dbReference>
<evidence type="ECO:0000313" key="2">
    <source>
        <dbReference type="EMBL" id="EDP45205.1"/>
    </source>
</evidence>
<feature type="compositionally biased region" description="Polar residues" evidence="1">
    <location>
        <begin position="134"/>
        <end position="147"/>
    </location>
</feature>
<feature type="compositionally biased region" description="Basic and acidic residues" evidence="1">
    <location>
        <begin position="185"/>
        <end position="195"/>
    </location>
</feature>
<comment type="caution">
    <text evidence="2">The sequence shown here is derived from an EMBL/GenBank/DDBJ whole genome shotgun (WGS) entry which is preliminary data.</text>
</comment>
<sequence>MDLATRIATAYDAACVRAATPGVAESDTSTAGGFIVDVNDETAGGFVRETSCFSNSNASPVLPVSALPYALDTLELEGAKRRDVQELLEAHSGYDEMHAEPVVPRTYFLEAVEAVMGGIRRSKRRRLVRRQNGEEASSNSDGGTASQDEYAPPDKEPAFSSDEDDTGARDENDRAASSMSSAQVSKHDKNTNISKAKKEQGRLLYRLLLERIPLVAPTMLANYPSIGIREDVTDEEIESRQIGIDELRYATRSLGESRSTSELADMLYEAQALASNSTQTRSRAPAEAPRIGLNEFTFITGRAGVIP</sequence>
<evidence type="ECO:0000256" key="1">
    <source>
        <dbReference type="SAM" id="MobiDB-lite"/>
    </source>
</evidence>
<dbReference type="OrthoDB" id="3350668at2759"/>
<name>A8PS50_MALGO</name>
<feature type="region of interest" description="Disordered" evidence="1">
    <location>
        <begin position="125"/>
        <end position="195"/>
    </location>
</feature>
<dbReference type="GeneID" id="5856725"/>
<accession>A8PS50</accession>
<feature type="compositionally biased region" description="Polar residues" evidence="1">
    <location>
        <begin position="175"/>
        <end position="184"/>
    </location>
</feature>
<dbReference type="OMA" id="PRTYFLE"/>
<proteinExistence type="predicted"/>
<dbReference type="VEuPathDB" id="FungiDB:MGL_0194"/>
<reference evidence="2 3" key="1">
    <citation type="journal article" date="2007" name="Proc. Natl. Acad. Sci. U.S.A.">
        <title>Dandruff-associated Malassezia genomes reveal convergent and divergent virulence traits shared with plant and human fungal pathogens.</title>
        <authorList>
            <person name="Xu J."/>
            <person name="Saunders C.W."/>
            <person name="Hu P."/>
            <person name="Grant R.A."/>
            <person name="Boekhout T."/>
            <person name="Kuramae E.E."/>
            <person name="Kronstad J.W."/>
            <person name="Deangelis Y.M."/>
            <person name="Reeder N.L."/>
            <person name="Johnstone K.R."/>
            <person name="Leland M."/>
            <person name="Fieno A.M."/>
            <person name="Begley W.M."/>
            <person name="Sun Y."/>
            <person name="Lacey M.P."/>
            <person name="Chaudhary T."/>
            <person name="Keough T."/>
            <person name="Chu L."/>
            <person name="Sears R."/>
            <person name="Yuan B."/>
            <person name="Dawson T.L.Jr."/>
        </authorList>
    </citation>
    <scope>NUCLEOTIDE SEQUENCE [LARGE SCALE GENOMIC DNA]</scope>
    <source>
        <strain evidence="3">ATCC MYA-4612 / CBS 7966</strain>
    </source>
</reference>
<dbReference type="RefSeq" id="XP_001732419.1">
    <property type="nucleotide sequence ID" value="XM_001732367.1"/>
</dbReference>